<evidence type="ECO:0000313" key="1">
    <source>
        <dbReference type="EMBL" id="HDP14634.1"/>
    </source>
</evidence>
<dbReference type="EMBL" id="DSAY01000047">
    <property type="protein sequence ID" value="HDP14634.1"/>
    <property type="molecule type" value="Genomic_DNA"/>
</dbReference>
<protein>
    <submittedName>
        <fullName evidence="1">Uncharacterized protein</fullName>
    </submittedName>
</protein>
<organism evidence="1">
    <name type="scientific">Thermofilum adornatum</name>
    <dbReference type="NCBI Taxonomy" id="1365176"/>
    <lineage>
        <taxon>Archaea</taxon>
        <taxon>Thermoproteota</taxon>
        <taxon>Thermoprotei</taxon>
        <taxon>Thermofilales</taxon>
        <taxon>Thermofilaceae</taxon>
        <taxon>Thermofilum</taxon>
    </lineage>
</organism>
<gene>
    <name evidence="1" type="ORF">ENN26_02480</name>
</gene>
<reference evidence="1" key="1">
    <citation type="journal article" date="2020" name="mSystems">
        <title>Genome- and Community-Level Interaction Insights into Carbon Utilization and Element Cycling Functions of Hydrothermarchaeota in Hydrothermal Sediment.</title>
        <authorList>
            <person name="Zhou Z."/>
            <person name="Liu Y."/>
            <person name="Xu W."/>
            <person name="Pan J."/>
            <person name="Luo Z.H."/>
            <person name="Li M."/>
        </authorList>
    </citation>
    <scope>NUCLEOTIDE SEQUENCE [LARGE SCALE GENOMIC DNA]</scope>
    <source>
        <strain evidence="1">SpSt-116</strain>
    </source>
</reference>
<name>A0A7C1CF03_9CREN</name>
<comment type="caution">
    <text evidence="1">The sequence shown here is derived from an EMBL/GenBank/DDBJ whole genome shotgun (WGS) entry which is preliminary data.</text>
</comment>
<accession>A0A7C1CF03</accession>
<proteinExistence type="predicted"/>
<sequence>MKYFPSGVLELLGLGVFADYDNVVLLCGLNLDKRVINERFRDVPEYSLALTSNISDSQVLGLLFYGRNFGGKSPFCGKDVFLLYGDSPYTFNDLVGEVYLKVPEKEVAERLQTYSYSLAENGMWGWEILSYVLKRYLELSGKGVFSYSVEVGGGRDAEERRGRLEFLLKMASPPPFMVNEGSGEVLVSDSREEVGYKDVVTVPVYRFLPSFRRRDGKEPVREFFDRLDLRERTAVVTLGGPEHNIFLNYFIYEQKPKNIEQDYQVIFDGSNIFDFERFRRRHLNAVLLDTHRYVGFRLMSSSGEIVTLSRGVPRSSTGALLLVQEIRSELAGGRVFDLYVVIGAGPKGALATKLGFLKLLLDSTQERLRRNGIYFVVFNPERMRDIYSDKDVVYQARDIAPYLDKEDIQEASQVVTVI</sequence>
<dbReference type="AlphaFoldDB" id="A0A7C1CF03"/>